<proteinExistence type="predicted"/>
<accession>A0A0F9A6K5</accession>
<evidence type="ECO:0000313" key="1">
    <source>
        <dbReference type="EMBL" id="KKL05184.1"/>
    </source>
</evidence>
<comment type="caution">
    <text evidence="1">The sequence shown here is derived from an EMBL/GenBank/DDBJ whole genome shotgun (WGS) entry which is preliminary data.</text>
</comment>
<organism evidence="1">
    <name type="scientific">marine sediment metagenome</name>
    <dbReference type="NCBI Taxonomy" id="412755"/>
    <lineage>
        <taxon>unclassified sequences</taxon>
        <taxon>metagenomes</taxon>
        <taxon>ecological metagenomes</taxon>
    </lineage>
</organism>
<dbReference type="EMBL" id="LAZR01044221">
    <property type="protein sequence ID" value="KKL05184.1"/>
    <property type="molecule type" value="Genomic_DNA"/>
</dbReference>
<dbReference type="AlphaFoldDB" id="A0A0F9A6K5"/>
<reference evidence="1" key="1">
    <citation type="journal article" date="2015" name="Nature">
        <title>Complex archaea that bridge the gap between prokaryotes and eukaryotes.</title>
        <authorList>
            <person name="Spang A."/>
            <person name="Saw J.H."/>
            <person name="Jorgensen S.L."/>
            <person name="Zaremba-Niedzwiedzka K."/>
            <person name="Martijn J."/>
            <person name="Lind A.E."/>
            <person name="van Eijk R."/>
            <person name="Schleper C."/>
            <person name="Guy L."/>
            <person name="Ettema T.J."/>
        </authorList>
    </citation>
    <scope>NUCLEOTIDE SEQUENCE</scope>
</reference>
<gene>
    <name evidence="1" type="ORF">LCGC14_2608610</name>
</gene>
<name>A0A0F9A6K5_9ZZZZ</name>
<protein>
    <submittedName>
        <fullName evidence="1">Uncharacterized protein</fullName>
    </submittedName>
</protein>
<sequence>MKIPLEIVFDVDSKEGEEVRLYFEDGEYLCVNSKTMLLLRDILAQAVRQRKDVLESIAKNLQGK</sequence>